<dbReference type="EMBL" id="U53830">
    <property type="protein sequence ID" value="AAB80687.1"/>
    <property type="molecule type" value="mRNA"/>
</dbReference>
<name>O00485_HUMAN</name>
<feature type="compositionally biased region" description="Low complexity" evidence="1">
    <location>
        <begin position="61"/>
        <end position="72"/>
    </location>
</feature>
<evidence type="ECO:0000313" key="2">
    <source>
        <dbReference type="EMBL" id="AAB80687.1"/>
    </source>
</evidence>
<dbReference type="AlphaFoldDB" id="O00485"/>
<proteinExistence type="evidence at transcript level"/>
<feature type="compositionally biased region" description="Polar residues" evidence="1">
    <location>
        <begin position="1"/>
        <end position="12"/>
    </location>
</feature>
<feature type="compositionally biased region" description="Low complexity" evidence="1">
    <location>
        <begin position="142"/>
        <end position="154"/>
    </location>
</feature>
<evidence type="ECO:0000256" key="1">
    <source>
        <dbReference type="SAM" id="MobiDB-lite"/>
    </source>
</evidence>
<feature type="region of interest" description="Disordered" evidence="1">
    <location>
        <begin position="1"/>
        <end position="200"/>
    </location>
</feature>
<sequence length="200" mass="20607">MGGRSSPNQGSWRGTRRASPDWGLCWRPRAPCWGAVRVGSRDDPQPRAPARGTNDRRGRGPRVPAPGRAVPVTLPKRLHRGARAQPRGAGRDHHVQGPHGAAEGGGTPELHVPIRPPRPSCPGHRPPAGSIPQPCRAPGPEAAALHGGTAAARGPWVAPGASGATAVGPAHGQVQGVLGGGRTPRLRQPLHPSLPAASEL</sequence>
<keyword evidence="2" id="KW-0176">Collagen</keyword>
<reference evidence="2" key="1">
    <citation type="journal article" date="1997" name="Mol. Cell. Biol.">
        <title>IRF-7, a new interferon regulatory factor associated with Epstein-Barr virus latency.</title>
        <authorList>
            <person name="Zhang L."/>
            <person name="Pagano J.S."/>
        </authorList>
    </citation>
    <scope>NUCLEOTIDE SEQUENCE</scope>
</reference>
<organism evidence="2">
    <name type="scientific">Homo sapiens</name>
    <name type="common">Human</name>
    <dbReference type="NCBI Taxonomy" id="9606"/>
    <lineage>
        <taxon>Eukaryota</taxon>
        <taxon>Metazoa</taxon>
        <taxon>Chordata</taxon>
        <taxon>Craniata</taxon>
        <taxon>Vertebrata</taxon>
        <taxon>Euteleostomi</taxon>
        <taxon>Mammalia</taxon>
        <taxon>Eutheria</taxon>
        <taxon>Euarchontoglires</taxon>
        <taxon>Primates</taxon>
        <taxon>Haplorrhini</taxon>
        <taxon>Catarrhini</taxon>
        <taxon>Hominidae</taxon>
        <taxon>Homo</taxon>
    </lineage>
</organism>
<protein>
    <submittedName>
        <fullName evidence="2">Putative collagen homolog protein-a</fullName>
    </submittedName>
</protein>
<accession>O00485</accession>
<dbReference type="GO" id="GO:0005581">
    <property type="term" value="C:collagen trimer"/>
    <property type="evidence" value="ECO:0007669"/>
    <property type="project" value="UniProtKB-KW"/>
</dbReference>